<keyword evidence="8" id="KW-1185">Reference proteome</keyword>
<feature type="transmembrane region" description="Helical" evidence="6">
    <location>
        <begin position="12"/>
        <end position="32"/>
    </location>
</feature>
<proteinExistence type="predicted"/>
<evidence type="ECO:0000256" key="4">
    <source>
        <dbReference type="ARBA" id="ARBA00022989"/>
    </source>
</evidence>
<protein>
    <submittedName>
        <fullName evidence="7">Uncharacterized membrane-anchored protein YitT (DUF2179 family)</fullName>
    </submittedName>
</protein>
<feature type="transmembrane region" description="Helical" evidence="6">
    <location>
        <begin position="181"/>
        <end position="201"/>
    </location>
</feature>
<dbReference type="PANTHER" id="PTHR33545">
    <property type="entry name" value="UPF0750 MEMBRANE PROTEIN YITT-RELATED"/>
    <property type="match status" value="1"/>
</dbReference>
<keyword evidence="4 6" id="KW-1133">Transmembrane helix</keyword>
<evidence type="ECO:0000256" key="3">
    <source>
        <dbReference type="ARBA" id="ARBA00022692"/>
    </source>
</evidence>
<comment type="caution">
    <text evidence="7">The sequence shown here is derived from an EMBL/GenBank/DDBJ whole genome shotgun (WGS) entry which is preliminary data.</text>
</comment>
<evidence type="ECO:0000256" key="2">
    <source>
        <dbReference type="ARBA" id="ARBA00022475"/>
    </source>
</evidence>
<feature type="transmembrane region" description="Helical" evidence="6">
    <location>
        <begin position="81"/>
        <end position="98"/>
    </location>
</feature>
<dbReference type="RefSeq" id="WP_245338916.1">
    <property type="nucleotide sequence ID" value="NZ_JAGGLD010000001.1"/>
</dbReference>
<accession>A0ABS4JCD6</accession>
<feature type="transmembrane region" description="Helical" evidence="6">
    <location>
        <begin position="52"/>
        <end position="76"/>
    </location>
</feature>
<dbReference type="Proteomes" id="UP001519288">
    <property type="component" value="Unassembled WGS sequence"/>
</dbReference>
<evidence type="ECO:0000313" key="7">
    <source>
        <dbReference type="EMBL" id="MBP1999385.1"/>
    </source>
</evidence>
<keyword evidence="3 6" id="KW-0812">Transmembrane</keyword>
<evidence type="ECO:0000256" key="1">
    <source>
        <dbReference type="ARBA" id="ARBA00004651"/>
    </source>
</evidence>
<comment type="subcellular location">
    <subcellularLocation>
        <location evidence="1">Cell membrane</location>
        <topology evidence="1">Multi-pass membrane protein</topology>
    </subcellularLocation>
</comment>
<gene>
    <name evidence="7" type="ORF">J2Z69_000404</name>
</gene>
<dbReference type="PANTHER" id="PTHR33545:SF10">
    <property type="entry name" value="UPF0750 MEMBRANE PROTEIN YPJC"/>
    <property type="match status" value="1"/>
</dbReference>
<feature type="transmembrane region" description="Helical" evidence="6">
    <location>
        <begin position="113"/>
        <end position="132"/>
    </location>
</feature>
<evidence type="ECO:0000256" key="5">
    <source>
        <dbReference type="ARBA" id="ARBA00023136"/>
    </source>
</evidence>
<feature type="transmembrane region" description="Helical" evidence="6">
    <location>
        <begin position="153"/>
        <end position="175"/>
    </location>
</feature>
<dbReference type="InterPro" id="IPR051461">
    <property type="entry name" value="UPF0750_membrane"/>
</dbReference>
<evidence type="ECO:0000256" key="6">
    <source>
        <dbReference type="SAM" id="Phobius"/>
    </source>
</evidence>
<sequence length="223" mass="24521">MRKNNNRWQLHTKPLLFMLLGTFVLAFTYYHINFQNHLSEGGFLGLALLGKYLYDLPPAITAFVLDIPVFIVALFLKGRKFLIHTLIASVAFSIFYDLCERFSPLHINFHNNLLLAAVVSGILTGLGAGVILRSGGAAGGDDILSLLISQFTGLKIGTVFVILDAVVLLISLIYMPLIETAFTIVAVVIAGKIITITLNYGKVPVQQPKIRVTIPIKEKTVRV</sequence>
<dbReference type="Pfam" id="PF02588">
    <property type="entry name" value="YitT_membrane"/>
    <property type="match status" value="1"/>
</dbReference>
<dbReference type="EMBL" id="JAGGLD010000001">
    <property type="protein sequence ID" value="MBP1999385.1"/>
    <property type="molecule type" value="Genomic_DNA"/>
</dbReference>
<evidence type="ECO:0000313" key="8">
    <source>
        <dbReference type="Proteomes" id="UP001519288"/>
    </source>
</evidence>
<keyword evidence="2" id="KW-1003">Cell membrane</keyword>
<organism evidence="7 8">
    <name type="scientific">Paenibacillus shirakamiensis</name>
    <dbReference type="NCBI Taxonomy" id="1265935"/>
    <lineage>
        <taxon>Bacteria</taxon>
        <taxon>Bacillati</taxon>
        <taxon>Bacillota</taxon>
        <taxon>Bacilli</taxon>
        <taxon>Bacillales</taxon>
        <taxon>Paenibacillaceae</taxon>
        <taxon>Paenibacillus</taxon>
    </lineage>
</organism>
<keyword evidence="5 6" id="KW-0472">Membrane</keyword>
<dbReference type="InterPro" id="IPR003740">
    <property type="entry name" value="YitT"/>
</dbReference>
<name>A0ABS4JCD6_9BACL</name>
<reference evidence="7 8" key="1">
    <citation type="submission" date="2021-03" db="EMBL/GenBank/DDBJ databases">
        <title>Genomic Encyclopedia of Type Strains, Phase IV (KMG-IV): sequencing the most valuable type-strain genomes for metagenomic binning, comparative biology and taxonomic classification.</title>
        <authorList>
            <person name="Goeker M."/>
        </authorList>
    </citation>
    <scope>NUCLEOTIDE SEQUENCE [LARGE SCALE GENOMIC DNA]</scope>
    <source>
        <strain evidence="7 8">DSM 26806</strain>
    </source>
</reference>